<comment type="caution">
    <text evidence="2">The sequence shown here is derived from an EMBL/GenBank/DDBJ whole genome shotgun (WGS) entry which is preliminary data.</text>
</comment>
<name>A0ABP6FFZ9_9ACTN</name>
<reference evidence="3" key="1">
    <citation type="journal article" date="2019" name="Int. J. Syst. Evol. Microbiol.">
        <title>The Global Catalogue of Microorganisms (GCM) 10K type strain sequencing project: providing services to taxonomists for standard genome sequencing and annotation.</title>
        <authorList>
            <consortium name="The Broad Institute Genomics Platform"/>
            <consortium name="The Broad Institute Genome Sequencing Center for Infectious Disease"/>
            <person name="Wu L."/>
            <person name="Ma J."/>
        </authorList>
    </citation>
    <scope>NUCLEOTIDE SEQUENCE [LARGE SCALE GENOMIC DNA]</scope>
    <source>
        <strain evidence="3">JCM 6835</strain>
    </source>
</reference>
<organism evidence="2 3">
    <name type="scientific">Nonomuraea recticatena</name>
    <dbReference type="NCBI Taxonomy" id="46178"/>
    <lineage>
        <taxon>Bacteria</taxon>
        <taxon>Bacillati</taxon>
        <taxon>Actinomycetota</taxon>
        <taxon>Actinomycetes</taxon>
        <taxon>Streptosporangiales</taxon>
        <taxon>Streptosporangiaceae</taxon>
        <taxon>Nonomuraea</taxon>
    </lineage>
</organism>
<gene>
    <name evidence="2" type="ORF">GCM10010412_078150</name>
</gene>
<accession>A0ABP6FFZ9</accession>
<feature type="region of interest" description="Disordered" evidence="1">
    <location>
        <begin position="1"/>
        <end position="21"/>
    </location>
</feature>
<evidence type="ECO:0000313" key="2">
    <source>
        <dbReference type="EMBL" id="GAA2689138.1"/>
    </source>
</evidence>
<keyword evidence="3" id="KW-1185">Reference proteome</keyword>
<evidence type="ECO:0000256" key="1">
    <source>
        <dbReference type="SAM" id="MobiDB-lite"/>
    </source>
</evidence>
<dbReference type="EMBL" id="BAAATE010000030">
    <property type="protein sequence ID" value="GAA2689138.1"/>
    <property type="molecule type" value="Genomic_DNA"/>
</dbReference>
<sequence>MSAKTVRQKINSPGRFGDEPLAGDADGQWHLYGPEGEIGVGGFGLFGPIARPLLIV</sequence>
<evidence type="ECO:0000313" key="3">
    <source>
        <dbReference type="Proteomes" id="UP001501666"/>
    </source>
</evidence>
<protein>
    <submittedName>
        <fullName evidence="2">Uncharacterized protein</fullName>
    </submittedName>
</protein>
<dbReference type="Proteomes" id="UP001501666">
    <property type="component" value="Unassembled WGS sequence"/>
</dbReference>
<proteinExistence type="predicted"/>